<comment type="caution">
    <text evidence="2">The sequence shown here is derived from an EMBL/GenBank/DDBJ whole genome shotgun (WGS) entry which is preliminary data.</text>
</comment>
<dbReference type="InterPro" id="IPR032716">
    <property type="entry name" value="ACC_epsilon"/>
</dbReference>
<keyword evidence="3" id="KW-1185">Reference proteome</keyword>
<dbReference type="Proteomes" id="UP001300496">
    <property type="component" value="Unassembled WGS sequence"/>
</dbReference>
<name>A0ABT2PDX0_9MICO</name>
<organism evidence="2 3">
    <name type="scientific">Microbacterium memoriense</name>
    <dbReference type="NCBI Taxonomy" id="2978350"/>
    <lineage>
        <taxon>Bacteria</taxon>
        <taxon>Bacillati</taxon>
        <taxon>Actinomycetota</taxon>
        <taxon>Actinomycetes</taxon>
        <taxon>Micrococcales</taxon>
        <taxon>Microbacteriaceae</taxon>
        <taxon>Microbacterium</taxon>
    </lineage>
</organism>
<evidence type="ECO:0000313" key="2">
    <source>
        <dbReference type="EMBL" id="MCT9002779.1"/>
    </source>
</evidence>
<proteinExistence type="predicted"/>
<gene>
    <name evidence="2" type="ORF">N4R40_10425</name>
</gene>
<evidence type="ECO:0000256" key="1">
    <source>
        <dbReference type="SAM" id="MobiDB-lite"/>
    </source>
</evidence>
<dbReference type="Pfam" id="PF13822">
    <property type="entry name" value="ACC_epsilon"/>
    <property type="match status" value="1"/>
</dbReference>
<dbReference type="RefSeq" id="WP_261607312.1">
    <property type="nucleotide sequence ID" value="NZ_JAODOR010000011.1"/>
</dbReference>
<dbReference type="EMBL" id="JAODOR010000011">
    <property type="protein sequence ID" value="MCT9002779.1"/>
    <property type="molecule type" value="Genomic_DNA"/>
</dbReference>
<protein>
    <submittedName>
        <fullName evidence="2">Acyl-CoA carboxylase subunit epsilon</fullName>
    </submittedName>
</protein>
<feature type="region of interest" description="Disordered" evidence="1">
    <location>
        <begin position="1"/>
        <end position="20"/>
    </location>
</feature>
<reference evidence="2 3" key="1">
    <citation type="journal article" date="2024" name="Int. J. Syst. Evol. Microbiol.">
        <title>Microbacterium memoriense sp. nov., a member of the Actinomycetota from marine beach sediment of the north coast of Portugal.</title>
        <authorList>
            <person name="Santos J.D.N.D."/>
            <person name="Klimek D."/>
            <person name="Calusinska M."/>
            <person name="Lobo-da-Cunha A."/>
            <person name="Catita J."/>
            <person name="Goncalves H."/>
            <person name="Gonzalez I."/>
            <person name="Lage O.M."/>
        </authorList>
    </citation>
    <scope>NUCLEOTIDE SEQUENCE [LARGE SCALE GENOMIC DNA]</scope>
    <source>
        <strain evidence="2 3">PMIC_1C1B</strain>
    </source>
</reference>
<evidence type="ECO:0000313" key="3">
    <source>
        <dbReference type="Proteomes" id="UP001300496"/>
    </source>
</evidence>
<accession>A0ABT2PDX0</accession>
<sequence>MSDEGLDSSGSVQPDSPVRLRVLRGEPTPEELAAVMAVVTEAYEGEAATAVTEDAPLTSAWQISARALRPPLRRDIAWGRFGG</sequence>